<evidence type="ECO:0000313" key="2">
    <source>
        <dbReference type="Proteomes" id="UP001642540"/>
    </source>
</evidence>
<name>A0ABP1R6C0_9HEXA</name>
<organism evidence="1 2">
    <name type="scientific">Orchesella dallaii</name>
    <dbReference type="NCBI Taxonomy" id="48710"/>
    <lineage>
        <taxon>Eukaryota</taxon>
        <taxon>Metazoa</taxon>
        <taxon>Ecdysozoa</taxon>
        <taxon>Arthropoda</taxon>
        <taxon>Hexapoda</taxon>
        <taxon>Collembola</taxon>
        <taxon>Entomobryomorpha</taxon>
        <taxon>Entomobryoidea</taxon>
        <taxon>Orchesellidae</taxon>
        <taxon>Orchesellinae</taxon>
        <taxon>Orchesella</taxon>
    </lineage>
</organism>
<proteinExistence type="predicted"/>
<comment type="caution">
    <text evidence="1">The sequence shown here is derived from an EMBL/GenBank/DDBJ whole genome shotgun (WGS) entry which is preliminary data.</text>
</comment>
<dbReference type="EMBL" id="CAXLJM020000061">
    <property type="protein sequence ID" value="CAL8119675.1"/>
    <property type="molecule type" value="Genomic_DNA"/>
</dbReference>
<dbReference type="Proteomes" id="UP001642540">
    <property type="component" value="Unassembled WGS sequence"/>
</dbReference>
<sequence length="119" mass="13692">MFTQFSDSRLIRYDRDKLQTLDPSVGNQSFVNTIRDLFTINKKDDVFKRLGTWNTEQNIPPSMVRDKDETTKFDPTEIDTMKSSEKKLEAETIECVLEAEDDDTDVHTTQAIHTEAGMA</sequence>
<gene>
    <name evidence="1" type="ORF">ODALV1_LOCUS18665</name>
</gene>
<accession>A0ABP1R6C0</accession>
<evidence type="ECO:0000313" key="1">
    <source>
        <dbReference type="EMBL" id="CAL8119675.1"/>
    </source>
</evidence>
<reference evidence="1 2" key="1">
    <citation type="submission" date="2024-08" db="EMBL/GenBank/DDBJ databases">
        <authorList>
            <person name="Cucini C."/>
            <person name="Frati F."/>
        </authorList>
    </citation>
    <scope>NUCLEOTIDE SEQUENCE [LARGE SCALE GENOMIC DNA]</scope>
</reference>
<keyword evidence="2" id="KW-1185">Reference proteome</keyword>
<protein>
    <submittedName>
        <fullName evidence="1">Uncharacterized protein</fullName>
    </submittedName>
</protein>